<name>A0A1V0GYJ8_9RHOB</name>
<keyword evidence="2" id="KW-1185">Reference proteome</keyword>
<accession>A0A1V0GYJ8</accession>
<organism evidence="1 2">
    <name type="scientific">Paracoccus yeei</name>
    <dbReference type="NCBI Taxonomy" id="147645"/>
    <lineage>
        <taxon>Bacteria</taxon>
        <taxon>Pseudomonadati</taxon>
        <taxon>Pseudomonadota</taxon>
        <taxon>Alphaproteobacteria</taxon>
        <taxon>Rhodobacterales</taxon>
        <taxon>Paracoccaceae</taxon>
        <taxon>Paracoccus</taxon>
    </lineage>
</organism>
<keyword evidence="1" id="KW-0614">Plasmid</keyword>
<protein>
    <submittedName>
        <fullName evidence="1">Uncharacterized protein</fullName>
    </submittedName>
</protein>
<proteinExistence type="predicted"/>
<evidence type="ECO:0000313" key="1">
    <source>
        <dbReference type="EMBL" id="ARC38943.1"/>
    </source>
</evidence>
<dbReference type="AlphaFoldDB" id="A0A1V0GYJ8"/>
<sequence length="152" mass="17233">MAGGFPASKECAAAKAEMIRRITPWPIEPPLQLWRCPIGGGSAAIPVGADSLPPEVRRFRDGVEIYDINYRRWRGDGAAPTMDRSRVGGYNGTGQFFWTSRSMQSAPSWVFEATGQSEARIKHQSGPVLRWRGVLLRWQDYQGHYEYEWVPY</sequence>
<geneLocation type="plasmid" evidence="1 2">
    <name>unnamed4</name>
</geneLocation>
<reference evidence="1" key="1">
    <citation type="submission" date="2017-12" db="EMBL/GenBank/DDBJ databases">
        <title>FDA dAtabase for Regulatory Grade micrObial Sequences (FDA-ARGOS): Supporting development and validation of Infectious Disease Dx tests.</title>
        <authorList>
            <person name="Campos J."/>
            <person name="Goldberg B."/>
            <person name="Tallon L."/>
            <person name="Sadzewicz L."/>
            <person name="Sengamalay N."/>
            <person name="Ott S."/>
            <person name="Godinez A."/>
            <person name="Nagaraj S."/>
            <person name="Vyas G."/>
            <person name="Aluvathingal J."/>
            <person name="Nadendla S."/>
            <person name="Geyer C."/>
            <person name="Nandy P."/>
            <person name="Hobson J."/>
            <person name="Sichtig H."/>
        </authorList>
    </citation>
    <scope>NUCLEOTIDE SEQUENCE</scope>
    <source>
        <strain evidence="1">FDAARGOS_252</strain>
        <plasmid evidence="1">unnamed4</plasmid>
    </source>
</reference>
<dbReference type="KEGG" id="pye:A6J80_21755"/>
<gene>
    <name evidence="1" type="ORF">A6J80_21755</name>
</gene>
<dbReference type="EMBL" id="CP020444">
    <property type="protein sequence ID" value="ARC38943.1"/>
    <property type="molecule type" value="Genomic_DNA"/>
</dbReference>
<dbReference type="Proteomes" id="UP000191257">
    <property type="component" value="Plasmid unnamed4"/>
</dbReference>
<evidence type="ECO:0000313" key="2">
    <source>
        <dbReference type="Proteomes" id="UP000191257"/>
    </source>
</evidence>